<keyword evidence="2" id="KW-0963">Cytoplasm</keyword>
<evidence type="ECO:0000259" key="6">
    <source>
        <dbReference type="Pfam" id="PF25624"/>
    </source>
</evidence>
<evidence type="ECO:0000259" key="5">
    <source>
        <dbReference type="Pfam" id="PF25357"/>
    </source>
</evidence>
<dbReference type="Pfam" id="PF25357">
    <property type="entry name" value="PH_S11IP"/>
    <property type="match status" value="1"/>
</dbReference>
<reference evidence="7" key="5">
    <citation type="submission" date="2025-09" db="UniProtKB">
        <authorList>
            <consortium name="Ensembl"/>
        </authorList>
    </citation>
    <scope>IDENTIFICATION</scope>
</reference>
<comment type="subcellular location">
    <subcellularLocation>
        <location evidence="1">Cytoplasm</location>
    </subcellularLocation>
</comment>
<organism evidence="7 8">
    <name type="scientific">Callorhinchus milii</name>
    <name type="common">Ghost shark</name>
    <dbReference type="NCBI Taxonomy" id="7868"/>
    <lineage>
        <taxon>Eukaryota</taxon>
        <taxon>Metazoa</taxon>
        <taxon>Chordata</taxon>
        <taxon>Craniata</taxon>
        <taxon>Vertebrata</taxon>
        <taxon>Chondrichthyes</taxon>
        <taxon>Holocephali</taxon>
        <taxon>Chimaeriformes</taxon>
        <taxon>Callorhinchidae</taxon>
        <taxon>Callorhinchus</taxon>
    </lineage>
</organism>
<sequence>MEPREEADTSTSYLPTSASPSTSHDHLPSDNQQAQEEETIRDVCQPFIVSRALEEGESEGPWLFLRVTEEELLEVELMTADVLERLELSSLTAVRASHQLCQSGDGQLPAVDCHFSYIRKDKRRRKYVIMDKSPEEAAQQLLELLSAALARNLRVEQVEPPQQQCLKCRHEFQPLAEPQPSTQPGSGDHISFLAAVPQGGAACPRCGSDHVVVLPARSPVGERRTSTPLPPDQQPPFLDSDTPRSSKSDVDPGASVAGVAAATLEEGGSHSLTPDPDNSSSFVTAKSGSFYLEGEPSGGEGSDREMDMSSAEGETPERSPSVSHSCPGLSHKGSLNSTSGSLTWSYRYSNSLTPTPGSPLSEYGENPTGHARGGEFNLNVEDFQTIDHRLKLFFDVEVFNEDKEDYQCFIKAGAVKAGCPGEFSSLLVVSNINIYILEVTGPIRGQPNAWLRRRESHALLELVCVQVGLRTQSIGLQFEGVGGVAAAYTLLIRNPAKCRSFIQFFTDVVRELTPGTVSKLRSISFTRMDPRHQLWPLVCERSTTEALEGKRPNYLYVLAFLQQDGQSVPVSVVATPTTLHLLEENHEWRPSETGEGGSPGSPQLPLIDTQPICNISSICLYQSSPQHLLLRVYHEVCTHRQGENGVVGVGGMYELGGEWSPTGILRSSGR</sequence>
<dbReference type="AlphaFoldDB" id="A0A4W3HI16"/>
<accession>A0A4W3HI16</accession>
<dbReference type="Pfam" id="PF25624">
    <property type="entry name" value="PH_S11IP_C"/>
    <property type="match status" value="1"/>
</dbReference>
<feature type="region of interest" description="Disordered" evidence="3">
    <location>
        <begin position="218"/>
        <end position="253"/>
    </location>
</feature>
<protein>
    <submittedName>
        <fullName evidence="7">Uncharacterized protein</fullName>
    </submittedName>
</protein>
<proteinExistence type="predicted"/>
<dbReference type="InterPro" id="IPR057288">
    <property type="entry name" value="PH_PLEKHM2"/>
</dbReference>
<reference evidence="7" key="4">
    <citation type="submission" date="2025-08" db="UniProtKB">
        <authorList>
            <consortium name="Ensembl"/>
        </authorList>
    </citation>
    <scope>IDENTIFICATION</scope>
</reference>
<keyword evidence="8" id="KW-1185">Reference proteome</keyword>
<feature type="domain" description="PLEKHM2 PH" evidence="4">
    <location>
        <begin position="381"/>
        <end position="513"/>
    </location>
</feature>
<dbReference type="Ensembl" id="ENSCMIT00000015033.1">
    <property type="protein sequence ID" value="ENSCMIP00000014722.1"/>
    <property type="gene ID" value="ENSCMIG00000007245.1"/>
</dbReference>
<dbReference type="STRING" id="7868.ENSCMIP00000014722"/>
<evidence type="ECO:0000256" key="2">
    <source>
        <dbReference type="ARBA" id="ARBA00022490"/>
    </source>
</evidence>
<reference evidence="8" key="2">
    <citation type="journal article" date="2007" name="PLoS Biol.">
        <title>Survey sequencing and comparative analysis of the elephant shark (Callorhinchus milii) genome.</title>
        <authorList>
            <person name="Venkatesh B."/>
            <person name="Kirkness E.F."/>
            <person name="Loh Y.H."/>
            <person name="Halpern A.L."/>
            <person name="Lee A.P."/>
            <person name="Johnson J."/>
            <person name="Dandona N."/>
            <person name="Viswanathan L.D."/>
            <person name="Tay A."/>
            <person name="Venter J.C."/>
            <person name="Strausberg R.L."/>
            <person name="Brenner S."/>
        </authorList>
    </citation>
    <scope>NUCLEOTIDE SEQUENCE [LARGE SCALE GENOMIC DNA]</scope>
</reference>
<feature type="compositionally biased region" description="Polar residues" evidence="3">
    <location>
        <begin position="9"/>
        <end position="22"/>
    </location>
</feature>
<feature type="compositionally biased region" description="Basic and acidic residues" evidence="3">
    <location>
        <begin position="241"/>
        <end position="250"/>
    </location>
</feature>
<feature type="region of interest" description="Disordered" evidence="3">
    <location>
        <begin position="1"/>
        <end position="39"/>
    </location>
</feature>
<dbReference type="InterPro" id="IPR057292">
    <property type="entry name" value="PH_S11IP"/>
</dbReference>
<feature type="region of interest" description="Disordered" evidence="3">
    <location>
        <begin position="267"/>
        <end position="334"/>
    </location>
</feature>
<evidence type="ECO:0000313" key="8">
    <source>
        <dbReference type="Proteomes" id="UP000314986"/>
    </source>
</evidence>
<evidence type="ECO:0000313" key="7">
    <source>
        <dbReference type="Ensembl" id="ENSCMIP00000014722.1"/>
    </source>
</evidence>
<name>A0A4W3HI16_CALMI</name>
<dbReference type="GO" id="GO:0005737">
    <property type="term" value="C:cytoplasm"/>
    <property type="evidence" value="ECO:0007669"/>
    <property type="project" value="UniProtKB-SubCell"/>
</dbReference>
<evidence type="ECO:0000259" key="4">
    <source>
        <dbReference type="Pfam" id="PF23142"/>
    </source>
</evidence>
<dbReference type="InterPro" id="IPR057676">
    <property type="entry name" value="PH_S11IP_C"/>
</dbReference>
<dbReference type="GeneTree" id="ENSGT00940000158471"/>
<reference evidence="8" key="1">
    <citation type="journal article" date="2006" name="Science">
        <title>Ancient noncoding elements conserved in the human genome.</title>
        <authorList>
            <person name="Venkatesh B."/>
            <person name="Kirkness E.F."/>
            <person name="Loh Y.H."/>
            <person name="Halpern A.L."/>
            <person name="Lee A.P."/>
            <person name="Johnson J."/>
            <person name="Dandona N."/>
            <person name="Viswanathan L.D."/>
            <person name="Tay A."/>
            <person name="Venter J.C."/>
            <person name="Strausberg R.L."/>
            <person name="Brenner S."/>
        </authorList>
    </citation>
    <scope>NUCLEOTIDE SEQUENCE [LARGE SCALE GENOMIC DNA]</scope>
</reference>
<dbReference type="Proteomes" id="UP000314986">
    <property type="component" value="Unassembled WGS sequence"/>
</dbReference>
<dbReference type="Pfam" id="PF23142">
    <property type="entry name" value="PH_PLEKHM2"/>
    <property type="match status" value="1"/>
</dbReference>
<dbReference type="InParanoid" id="A0A4W3HI16"/>
<dbReference type="OMA" id="YHEVCTH"/>
<reference evidence="8" key="3">
    <citation type="journal article" date="2014" name="Nature">
        <title>Elephant shark genome provides unique insights into gnathostome evolution.</title>
        <authorList>
            <consortium name="International Elephant Shark Genome Sequencing Consortium"/>
            <person name="Venkatesh B."/>
            <person name="Lee A.P."/>
            <person name="Ravi V."/>
            <person name="Maurya A.K."/>
            <person name="Lian M.M."/>
            <person name="Swann J.B."/>
            <person name="Ohta Y."/>
            <person name="Flajnik M.F."/>
            <person name="Sutoh Y."/>
            <person name="Kasahara M."/>
            <person name="Hoon S."/>
            <person name="Gangu V."/>
            <person name="Roy S.W."/>
            <person name="Irimia M."/>
            <person name="Korzh V."/>
            <person name="Kondrychyn I."/>
            <person name="Lim Z.W."/>
            <person name="Tay B.H."/>
            <person name="Tohari S."/>
            <person name="Kong K.W."/>
            <person name="Ho S."/>
            <person name="Lorente-Galdos B."/>
            <person name="Quilez J."/>
            <person name="Marques-Bonet T."/>
            <person name="Raney B.J."/>
            <person name="Ingham P.W."/>
            <person name="Tay A."/>
            <person name="Hillier L.W."/>
            <person name="Minx P."/>
            <person name="Boehm T."/>
            <person name="Wilson R.K."/>
            <person name="Brenner S."/>
            <person name="Warren W.C."/>
        </authorList>
    </citation>
    <scope>NUCLEOTIDE SEQUENCE [LARGE SCALE GENOMIC DNA]</scope>
</reference>
<feature type="domain" description="STK11-interacting protein C-terminal PH" evidence="6">
    <location>
        <begin position="528"/>
        <end position="637"/>
    </location>
</feature>
<feature type="domain" description="Serine/threonine-protein kinase 11-interacting protein PH" evidence="5">
    <location>
        <begin position="38"/>
        <end position="152"/>
    </location>
</feature>
<evidence type="ECO:0000256" key="1">
    <source>
        <dbReference type="ARBA" id="ARBA00004496"/>
    </source>
</evidence>
<evidence type="ECO:0000256" key="3">
    <source>
        <dbReference type="SAM" id="MobiDB-lite"/>
    </source>
</evidence>
<dbReference type="FunCoup" id="A0A4W3HI16">
    <property type="interactions" value="432"/>
</dbReference>
<feature type="compositionally biased region" description="Polar residues" evidence="3">
    <location>
        <begin position="270"/>
        <end position="287"/>
    </location>
</feature>